<evidence type="ECO:0000313" key="3">
    <source>
        <dbReference type="Proteomes" id="UP000298652"/>
    </source>
</evidence>
<dbReference type="AlphaFoldDB" id="A0A4U6VXN1"/>
<name>A0A4U6VXN1_SETVI</name>
<organism evidence="2 3">
    <name type="scientific">Setaria viridis</name>
    <name type="common">Green bristlegrass</name>
    <name type="synonym">Setaria italica subsp. viridis</name>
    <dbReference type="NCBI Taxonomy" id="4556"/>
    <lineage>
        <taxon>Eukaryota</taxon>
        <taxon>Viridiplantae</taxon>
        <taxon>Streptophyta</taxon>
        <taxon>Embryophyta</taxon>
        <taxon>Tracheophyta</taxon>
        <taxon>Spermatophyta</taxon>
        <taxon>Magnoliopsida</taxon>
        <taxon>Liliopsida</taxon>
        <taxon>Poales</taxon>
        <taxon>Poaceae</taxon>
        <taxon>PACMAD clade</taxon>
        <taxon>Panicoideae</taxon>
        <taxon>Panicodae</taxon>
        <taxon>Paniceae</taxon>
        <taxon>Cenchrinae</taxon>
        <taxon>Setaria</taxon>
    </lineage>
</organism>
<feature type="region of interest" description="Disordered" evidence="1">
    <location>
        <begin position="107"/>
        <end position="126"/>
    </location>
</feature>
<gene>
    <name evidence="2" type="ORF">SEVIR_2G327000v2</name>
</gene>
<protein>
    <recommendedName>
        <fullName evidence="4">Reverse transcriptase zinc-binding domain-containing protein</fullName>
    </recommendedName>
</protein>
<accession>A0A4U6VXN1</accession>
<dbReference type="EMBL" id="CM016553">
    <property type="protein sequence ID" value="TKW34758.1"/>
    <property type="molecule type" value="Genomic_DNA"/>
</dbReference>
<proteinExistence type="predicted"/>
<sequence length="126" mass="14443">MYMFNCKLIRAIETLVGQCLGANNIPCDVHQYKGWIRKWLPQGDLKCRNRACFDKKIIKNPVEIIFHACSFMTYWAGLYKTDLQEKLLDGVKVLLSCAHKVLAQQARPPPPALLPPIQEDREEDAT</sequence>
<evidence type="ECO:0000313" key="2">
    <source>
        <dbReference type="EMBL" id="TKW34758.1"/>
    </source>
</evidence>
<evidence type="ECO:0008006" key="4">
    <source>
        <dbReference type="Google" id="ProtNLM"/>
    </source>
</evidence>
<dbReference type="Proteomes" id="UP000298652">
    <property type="component" value="Chromosome 2"/>
</dbReference>
<dbReference type="Gramene" id="TKW34758">
    <property type="protein sequence ID" value="TKW34758"/>
    <property type="gene ID" value="SEVIR_2G327000v2"/>
</dbReference>
<evidence type="ECO:0000256" key="1">
    <source>
        <dbReference type="SAM" id="MobiDB-lite"/>
    </source>
</evidence>
<reference evidence="2" key="1">
    <citation type="submission" date="2019-03" db="EMBL/GenBank/DDBJ databases">
        <title>WGS assembly of Setaria viridis.</title>
        <authorList>
            <person name="Huang P."/>
            <person name="Jenkins J."/>
            <person name="Grimwood J."/>
            <person name="Barry K."/>
            <person name="Healey A."/>
            <person name="Mamidi S."/>
            <person name="Sreedasyam A."/>
            <person name="Shu S."/>
            <person name="Feldman M."/>
            <person name="Wu J."/>
            <person name="Yu Y."/>
            <person name="Chen C."/>
            <person name="Johnson J."/>
            <person name="Rokhsar D."/>
            <person name="Baxter I."/>
            <person name="Schmutz J."/>
            <person name="Brutnell T."/>
            <person name="Kellogg E."/>
        </authorList>
    </citation>
    <scope>NUCLEOTIDE SEQUENCE [LARGE SCALE GENOMIC DNA]</scope>
</reference>
<keyword evidence="3" id="KW-1185">Reference proteome</keyword>